<dbReference type="HOGENOM" id="CLU_006842_7_6_1"/>
<dbReference type="SMART" id="SM00020">
    <property type="entry name" value="Tryp_SPc"/>
    <property type="match status" value="1"/>
</dbReference>
<evidence type="ECO:0000313" key="11">
    <source>
        <dbReference type="Proteomes" id="UP000008744"/>
    </source>
</evidence>
<evidence type="ECO:0000259" key="9">
    <source>
        <dbReference type="PROSITE" id="PS50240"/>
    </source>
</evidence>
<proteinExistence type="predicted"/>
<dbReference type="PANTHER" id="PTHR24252">
    <property type="entry name" value="ACROSIN-RELATED"/>
    <property type="match status" value="1"/>
</dbReference>
<dbReference type="SMR" id="B4GR29"/>
<accession>B4GR29</accession>
<dbReference type="SUPFAM" id="SSF50494">
    <property type="entry name" value="Trypsin-like serine proteases"/>
    <property type="match status" value="1"/>
</dbReference>
<dbReference type="FunFam" id="2.40.10.10:FF:000025">
    <property type="entry name" value="serine proteases 1/2"/>
    <property type="match status" value="1"/>
</dbReference>
<evidence type="ECO:0000256" key="1">
    <source>
        <dbReference type="ARBA" id="ARBA00022670"/>
    </source>
</evidence>
<dbReference type="InterPro" id="IPR018114">
    <property type="entry name" value="TRYPSIN_HIS"/>
</dbReference>
<keyword evidence="11" id="KW-1185">Reference proteome</keyword>
<dbReference type="PROSITE" id="PS50240">
    <property type="entry name" value="TRYPSIN_DOM"/>
    <property type="match status" value="1"/>
</dbReference>
<dbReference type="PANTHER" id="PTHR24252:SF7">
    <property type="entry name" value="HYALIN"/>
    <property type="match status" value="1"/>
</dbReference>
<evidence type="ECO:0000313" key="10">
    <source>
        <dbReference type="EMBL" id="EDW40214.1"/>
    </source>
</evidence>
<keyword evidence="1 7" id="KW-0645">Protease</keyword>
<feature type="chain" id="PRO_5002807100" evidence="8">
    <location>
        <begin position="20"/>
        <end position="270"/>
    </location>
</feature>
<dbReference type="Pfam" id="PF00089">
    <property type="entry name" value="Trypsin"/>
    <property type="match status" value="1"/>
</dbReference>
<dbReference type="GO" id="GO:0004252">
    <property type="term" value="F:serine-type endopeptidase activity"/>
    <property type="evidence" value="ECO:0007669"/>
    <property type="project" value="InterPro"/>
</dbReference>
<evidence type="ECO:0000256" key="7">
    <source>
        <dbReference type="RuleBase" id="RU363034"/>
    </source>
</evidence>
<dbReference type="PRINTS" id="PR00722">
    <property type="entry name" value="CHYMOTRYPSIN"/>
</dbReference>
<dbReference type="InterPro" id="IPR033116">
    <property type="entry name" value="TRYPSIN_SER"/>
</dbReference>
<dbReference type="OrthoDB" id="5565075at2759"/>
<dbReference type="OMA" id="GNTSTWC"/>
<reference evidence="10 11" key="1">
    <citation type="journal article" date="2007" name="Nature">
        <title>Evolution of genes and genomes on the Drosophila phylogeny.</title>
        <authorList>
            <consortium name="Drosophila 12 Genomes Consortium"/>
            <person name="Clark A.G."/>
            <person name="Eisen M.B."/>
            <person name="Smith D.R."/>
            <person name="Bergman C.M."/>
            <person name="Oliver B."/>
            <person name="Markow T.A."/>
            <person name="Kaufman T.C."/>
            <person name="Kellis M."/>
            <person name="Gelbart W."/>
            <person name="Iyer V.N."/>
            <person name="Pollard D.A."/>
            <person name="Sackton T.B."/>
            <person name="Larracuente A.M."/>
            <person name="Singh N.D."/>
            <person name="Abad J.P."/>
            <person name="Abt D.N."/>
            <person name="Adryan B."/>
            <person name="Aguade M."/>
            <person name="Akashi H."/>
            <person name="Anderson W.W."/>
            <person name="Aquadro C.F."/>
            <person name="Ardell D.H."/>
            <person name="Arguello R."/>
            <person name="Artieri C.G."/>
            <person name="Barbash D.A."/>
            <person name="Barker D."/>
            <person name="Barsanti P."/>
            <person name="Batterham P."/>
            <person name="Batzoglou S."/>
            <person name="Begun D."/>
            <person name="Bhutkar A."/>
            <person name="Blanco E."/>
            <person name="Bosak S.A."/>
            <person name="Bradley R.K."/>
            <person name="Brand A.D."/>
            <person name="Brent M.R."/>
            <person name="Brooks A.N."/>
            <person name="Brown R.H."/>
            <person name="Butlin R.K."/>
            <person name="Caggese C."/>
            <person name="Calvi B.R."/>
            <person name="Bernardo de Carvalho A."/>
            <person name="Caspi A."/>
            <person name="Castrezana S."/>
            <person name="Celniker S.E."/>
            <person name="Chang J.L."/>
            <person name="Chapple C."/>
            <person name="Chatterji S."/>
            <person name="Chinwalla A."/>
            <person name="Civetta A."/>
            <person name="Clifton S.W."/>
            <person name="Comeron J.M."/>
            <person name="Costello J.C."/>
            <person name="Coyne J.A."/>
            <person name="Daub J."/>
            <person name="David R.G."/>
            <person name="Delcher A.L."/>
            <person name="Delehaunty K."/>
            <person name="Do C.B."/>
            <person name="Ebling H."/>
            <person name="Edwards K."/>
            <person name="Eickbush T."/>
            <person name="Evans J.D."/>
            <person name="Filipski A."/>
            <person name="Findeiss S."/>
            <person name="Freyhult E."/>
            <person name="Fulton L."/>
            <person name="Fulton R."/>
            <person name="Garcia A.C."/>
            <person name="Gardiner A."/>
            <person name="Garfield D.A."/>
            <person name="Garvin B.E."/>
            <person name="Gibson G."/>
            <person name="Gilbert D."/>
            <person name="Gnerre S."/>
            <person name="Godfrey J."/>
            <person name="Good R."/>
            <person name="Gotea V."/>
            <person name="Gravely B."/>
            <person name="Greenberg A.J."/>
            <person name="Griffiths-Jones S."/>
            <person name="Gross S."/>
            <person name="Guigo R."/>
            <person name="Gustafson E.A."/>
            <person name="Haerty W."/>
            <person name="Hahn M.W."/>
            <person name="Halligan D.L."/>
            <person name="Halpern A.L."/>
            <person name="Halter G.M."/>
            <person name="Han M.V."/>
            <person name="Heger A."/>
            <person name="Hillier L."/>
            <person name="Hinrichs A.S."/>
            <person name="Holmes I."/>
            <person name="Hoskins R.A."/>
            <person name="Hubisz M.J."/>
            <person name="Hultmark D."/>
            <person name="Huntley M.A."/>
            <person name="Jaffe D.B."/>
            <person name="Jagadeeshan S."/>
            <person name="Jeck W.R."/>
            <person name="Johnson J."/>
            <person name="Jones C.D."/>
            <person name="Jordan W.C."/>
            <person name="Karpen G.H."/>
            <person name="Kataoka E."/>
            <person name="Keightley P.D."/>
            <person name="Kheradpour P."/>
            <person name="Kirkness E.F."/>
            <person name="Koerich L.B."/>
            <person name="Kristiansen K."/>
            <person name="Kudrna D."/>
            <person name="Kulathinal R.J."/>
            <person name="Kumar S."/>
            <person name="Kwok R."/>
            <person name="Lander E."/>
            <person name="Langley C.H."/>
            <person name="Lapoint R."/>
            <person name="Lazzaro B.P."/>
            <person name="Lee S.J."/>
            <person name="Levesque L."/>
            <person name="Li R."/>
            <person name="Lin C.F."/>
            <person name="Lin M.F."/>
            <person name="Lindblad-Toh K."/>
            <person name="Llopart A."/>
            <person name="Long M."/>
            <person name="Low L."/>
            <person name="Lozovsky E."/>
            <person name="Lu J."/>
            <person name="Luo M."/>
            <person name="Machado C.A."/>
            <person name="Makalowski W."/>
            <person name="Marzo M."/>
            <person name="Matsuda M."/>
            <person name="Matzkin L."/>
            <person name="McAllister B."/>
            <person name="McBride C.S."/>
            <person name="McKernan B."/>
            <person name="McKernan K."/>
            <person name="Mendez-Lago M."/>
            <person name="Minx P."/>
            <person name="Mollenhauer M.U."/>
            <person name="Montooth K."/>
            <person name="Mount S.M."/>
            <person name="Mu X."/>
            <person name="Myers E."/>
            <person name="Negre B."/>
            <person name="Newfeld S."/>
            <person name="Nielsen R."/>
            <person name="Noor M.A."/>
            <person name="O'Grady P."/>
            <person name="Pachter L."/>
            <person name="Papaceit M."/>
            <person name="Parisi M.J."/>
            <person name="Parisi M."/>
            <person name="Parts L."/>
            <person name="Pedersen J.S."/>
            <person name="Pesole G."/>
            <person name="Phillippy A.M."/>
            <person name="Ponting C.P."/>
            <person name="Pop M."/>
            <person name="Porcelli D."/>
            <person name="Powell J.R."/>
            <person name="Prohaska S."/>
            <person name="Pruitt K."/>
            <person name="Puig M."/>
            <person name="Quesneville H."/>
            <person name="Ram K.R."/>
            <person name="Rand D."/>
            <person name="Rasmussen M.D."/>
            <person name="Reed L.K."/>
            <person name="Reenan R."/>
            <person name="Reily A."/>
            <person name="Remington K.A."/>
            <person name="Rieger T.T."/>
            <person name="Ritchie M.G."/>
            <person name="Robin C."/>
            <person name="Rogers Y.H."/>
            <person name="Rohde C."/>
            <person name="Rozas J."/>
            <person name="Rubenfield M.J."/>
            <person name="Ruiz A."/>
            <person name="Russo S."/>
            <person name="Salzberg S.L."/>
            <person name="Sanchez-Gracia A."/>
            <person name="Saranga D.J."/>
            <person name="Sato H."/>
            <person name="Schaeffer S.W."/>
            <person name="Schatz M.C."/>
            <person name="Schlenke T."/>
            <person name="Schwartz R."/>
            <person name="Segarra C."/>
            <person name="Singh R.S."/>
            <person name="Sirot L."/>
            <person name="Sirota M."/>
            <person name="Sisneros N.B."/>
            <person name="Smith C.D."/>
            <person name="Smith T.F."/>
            <person name="Spieth J."/>
            <person name="Stage D.E."/>
            <person name="Stark A."/>
            <person name="Stephan W."/>
            <person name="Strausberg R.L."/>
            <person name="Strempel S."/>
            <person name="Sturgill D."/>
            <person name="Sutton G."/>
            <person name="Sutton G.G."/>
            <person name="Tao W."/>
            <person name="Teichmann S."/>
            <person name="Tobari Y.N."/>
            <person name="Tomimura Y."/>
            <person name="Tsolas J.M."/>
            <person name="Valente V.L."/>
            <person name="Venter E."/>
            <person name="Venter J.C."/>
            <person name="Vicario S."/>
            <person name="Vieira F.G."/>
            <person name="Vilella A.J."/>
            <person name="Villasante A."/>
            <person name="Walenz B."/>
            <person name="Wang J."/>
            <person name="Wasserman M."/>
            <person name="Watts T."/>
            <person name="Wilson D."/>
            <person name="Wilson R.K."/>
            <person name="Wing R.A."/>
            <person name="Wolfner M.F."/>
            <person name="Wong A."/>
            <person name="Wong G.K."/>
            <person name="Wu C.I."/>
            <person name="Wu G."/>
            <person name="Yamamoto D."/>
            <person name="Yang H.P."/>
            <person name="Yang S.P."/>
            <person name="Yorke J.A."/>
            <person name="Yoshida K."/>
            <person name="Zdobnov E."/>
            <person name="Zhang P."/>
            <person name="Zhang Y."/>
            <person name="Zimin A.V."/>
            <person name="Baldwin J."/>
            <person name="Abdouelleil A."/>
            <person name="Abdulkadir J."/>
            <person name="Abebe A."/>
            <person name="Abera B."/>
            <person name="Abreu J."/>
            <person name="Acer S.C."/>
            <person name="Aftuck L."/>
            <person name="Alexander A."/>
            <person name="An P."/>
            <person name="Anderson E."/>
            <person name="Anderson S."/>
            <person name="Arachi H."/>
            <person name="Azer M."/>
            <person name="Bachantsang P."/>
            <person name="Barry A."/>
            <person name="Bayul T."/>
            <person name="Berlin A."/>
            <person name="Bessette D."/>
            <person name="Bloom T."/>
            <person name="Blye J."/>
            <person name="Boguslavskiy L."/>
            <person name="Bonnet C."/>
            <person name="Boukhgalter B."/>
            <person name="Bourzgui I."/>
            <person name="Brown A."/>
            <person name="Cahill P."/>
            <person name="Channer S."/>
            <person name="Cheshatsang Y."/>
            <person name="Chuda L."/>
            <person name="Citroen M."/>
            <person name="Collymore A."/>
            <person name="Cooke P."/>
            <person name="Costello M."/>
            <person name="D'Aco K."/>
            <person name="Daza R."/>
            <person name="De Haan G."/>
            <person name="DeGray S."/>
            <person name="DeMaso C."/>
            <person name="Dhargay N."/>
            <person name="Dooley K."/>
            <person name="Dooley E."/>
            <person name="Doricent M."/>
            <person name="Dorje P."/>
            <person name="Dorjee K."/>
            <person name="Dupes A."/>
            <person name="Elong R."/>
            <person name="Falk J."/>
            <person name="Farina A."/>
            <person name="Faro S."/>
            <person name="Ferguson D."/>
            <person name="Fisher S."/>
            <person name="Foley C.D."/>
            <person name="Franke A."/>
            <person name="Friedrich D."/>
            <person name="Gadbois L."/>
            <person name="Gearin G."/>
            <person name="Gearin C.R."/>
            <person name="Giannoukos G."/>
            <person name="Goode T."/>
            <person name="Graham J."/>
            <person name="Grandbois E."/>
            <person name="Grewal S."/>
            <person name="Gyaltsen K."/>
            <person name="Hafez N."/>
            <person name="Hagos B."/>
            <person name="Hall J."/>
            <person name="Henson C."/>
            <person name="Hollinger A."/>
            <person name="Honan T."/>
            <person name="Huard M.D."/>
            <person name="Hughes L."/>
            <person name="Hurhula B."/>
            <person name="Husby M.E."/>
            <person name="Kamat A."/>
            <person name="Kanga B."/>
            <person name="Kashin S."/>
            <person name="Khazanovich D."/>
            <person name="Kisner P."/>
            <person name="Lance K."/>
            <person name="Lara M."/>
            <person name="Lee W."/>
            <person name="Lennon N."/>
            <person name="Letendre F."/>
            <person name="LeVine R."/>
            <person name="Lipovsky A."/>
            <person name="Liu X."/>
            <person name="Liu J."/>
            <person name="Liu S."/>
            <person name="Lokyitsang T."/>
            <person name="Lokyitsang Y."/>
            <person name="Lubonja R."/>
            <person name="Lui A."/>
            <person name="MacDonald P."/>
            <person name="Magnisalis V."/>
            <person name="Maru K."/>
            <person name="Matthews C."/>
            <person name="McCusker W."/>
            <person name="McDonough S."/>
            <person name="Mehta T."/>
            <person name="Meldrim J."/>
            <person name="Meneus L."/>
            <person name="Mihai O."/>
            <person name="Mihalev A."/>
            <person name="Mihova T."/>
            <person name="Mittelman R."/>
            <person name="Mlenga V."/>
            <person name="Montmayeur A."/>
            <person name="Mulrain L."/>
            <person name="Navidi A."/>
            <person name="Naylor J."/>
            <person name="Negash T."/>
            <person name="Nguyen T."/>
            <person name="Nguyen N."/>
            <person name="Nicol R."/>
            <person name="Norbu C."/>
            <person name="Norbu N."/>
            <person name="Novod N."/>
            <person name="O'Neill B."/>
            <person name="Osman S."/>
            <person name="Markiewicz E."/>
            <person name="Oyono O.L."/>
            <person name="Patti C."/>
            <person name="Phunkhang P."/>
            <person name="Pierre F."/>
            <person name="Priest M."/>
            <person name="Raghuraman S."/>
            <person name="Rege F."/>
            <person name="Reyes R."/>
            <person name="Rise C."/>
            <person name="Rogov P."/>
            <person name="Ross K."/>
            <person name="Ryan E."/>
            <person name="Settipalli S."/>
            <person name="Shea T."/>
            <person name="Sherpa N."/>
            <person name="Shi L."/>
            <person name="Shih D."/>
            <person name="Sparrow T."/>
            <person name="Spaulding J."/>
            <person name="Stalker J."/>
            <person name="Stange-Thomann N."/>
            <person name="Stavropoulos S."/>
            <person name="Stone C."/>
            <person name="Strader C."/>
            <person name="Tesfaye S."/>
            <person name="Thomson T."/>
            <person name="Thoulutsang Y."/>
            <person name="Thoulutsang D."/>
            <person name="Topham K."/>
            <person name="Topping I."/>
            <person name="Tsamla T."/>
            <person name="Vassiliev H."/>
            <person name="Vo A."/>
            <person name="Wangchuk T."/>
            <person name="Wangdi T."/>
            <person name="Weiand M."/>
            <person name="Wilkinson J."/>
            <person name="Wilson A."/>
            <person name="Yadav S."/>
            <person name="Young G."/>
            <person name="Yu Q."/>
            <person name="Zembek L."/>
            <person name="Zhong D."/>
            <person name="Zimmer A."/>
            <person name="Zwirko Z."/>
            <person name="Jaffe D.B."/>
            <person name="Alvarez P."/>
            <person name="Brockman W."/>
            <person name="Butler J."/>
            <person name="Chin C."/>
            <person name="Gnerre S."/>
            <person name="Grabherr M."/>
            <person name="Kleber M."/>
            <person name="Mauceli E."/>
            <person name="MacCallum I."/>
        </authorList>
    </citation>
    <scope>NUCLEOTIDE SEQUENCE [LARGE SCALE GENOMIC DNA]</scope>
    <source>
        <strain evidence="11">MSH-3 / Tucson 14011-0111.49</strain>
    </source>
</reference>
<dbReference type="InterPro" id="IPR001314">
    <property type="entry name" value="Peptidase_S1A"/>
</dbReference>
<dbReference type="CDD" id="cd00190">
    <property type="entry name" value="Tryp_SPc"/>
    <property type="match status" value="1"/>
</dbReference>
<evidence type="ECO:0000256" key="3">
    <source>
        <dbReference type="ARBA" id="ARBA00022801"/>
    </source>
</evidence>
<keyword evidence="2 8" id="KW-0732">Signal</keyword>
<dbReference type="PROSITE" id="PS00135">
    <property type="entry name" value="TRYPSIN_SER"/>
    <property type="match status" value="1"/>
</dbReference>
<keyword evidence="4 7" id="KW-0720">Serine protease</keyword>
<name>B4GR29_DROPE</name>
<sequence>MKILSLILLTVSLAGSCAAVPLPAGLESRITNGDLAVVGQFPYQAGLNISFGNTSTWCGGTLISHRWIVTAAHCTDGAESVTVYLGAINIQDENEPGQRRFEVAKSGMIVHTNWTASTVANDISLIRLPILVRFTDSIRSAGLPRRVNGSYPTYEYQKAYASGWGRDSDSSDVVSPTLRFVKMPILPHTLCKMYWSGAVSENMICMSTTSGKSTCQGDSGGPLVVMEGNDTPTLIGSTSFGTNMGCEVGFPAVFTRITSYLEWIRDHVKV</sequence>
<keyword evidence="5" id="KW-0865">Zymogen</keyword>
<keyword evidence="6" id="KW-1015">Disulfide bond</keyword>
<evidence type="ECO:0000256" key="2">
    <source>
        <dbReference type="ARBA" id="ARBA00022729"/>
    </source>
</evidence>
<dbReference type="Proteomes" id="UP000008744">
    <property type="component" value="Unassembled WGS sequence"/>
</dbReference>
<feature type="signal peptide" evidence="8">
    <location>
        <begin position="1"/>
        <end position="19"/>
    </location>
</feature>
<dbReference type="Gene3D" id="2.40.10.10">
    <property type="entry name" value="Trypsin-like serine proteases"/>
    <property type="match status" value="1"/>
</dbReference>
<dbReference type="PROSITE" id="PS00134">
    <property type="entry name" value="TRYPSIN_HIS"/>
    <property type="match status" value="1"/>
</dbReference>
<organism evidence="11">
    <name type="scientific">Drosophila persimilis</name>
    <name type="common">Fruit fly</name>
    <dbReference type="NCBI Taxonomy" id="7234"/>
    <lineage>
        <taxon>Eukaryota</taxon>
        <taxon>Metazoa</taxon>
        <taxon>Ecdysozoa</taxon>
        <taxon>Arthropoda</taxon>
        <taxon>Hexapoda</taxon>
        <taxon>Insecta</taxon>
        <taxon>Pterygota</taxon>
        <taxon>Neoptera</taxon>
        <taxon>Endopterygota</taxon>
        <taxon>Diptera</taxon>
        <taxon>Brachycera</taxon>
        <taxon>Muscomorpha</taxon>
        <taxon>Ephydroidea</taxon>
        <taxon>Drosophilidae</taxon>
        <taxon>Drosophila</taxon>
        <taxon>Sophophora</taxon>
    </lineage>
</organism>
<dbReference type="PROSITE" id="PS51257">
    <property type="entry name" value="PROKAR_LIPOPROTEIN"/>
    <property type="match status" value="1"/>
</dbReference>
<dbReference type="STRING" id="7234.B4GR29"/>
<evidence type="ECO:0000256" key="6">
    <source>
        <dbReference type="ARBA" id="ARBA00023157"/>
    </source>
</evidence>
<dbReference type="InterPro" id="IPR043504">
    <property type="entry name" value="Peptidase_S1_PA_chymotrypsin"/>
</dbReference>
<protein>
    <submittedName>
        <fullName evidence="10">GL25139</fullName>
    </submittedName>
</protein>
<dbReference type="MEROPS" id="S01.B07"/>
<gene>
    <name evidence="10" type="primary">Dper\GL25139</name>
    <name evidence="10" type="ORF">Dper_GL25139</name>
</gene>
<dbReference type="AlphaFoldDB" id="B4GR29"/>
<dbReference type="InterPro" id="IPR001254">
    <property type="entry name" value="Trypsin_dom"/>
</dbReference>
<evidence type="ECO:0000256" key="4">
    <source>
        <dbReference type="ARBA" id="ARBA00022825"/>
    </source>
</evidence>
<dbReference type="eggNOG" id="KOG3627">
    <property type="taxonomic scope" value="Eukaryota"/>
</dbReference>
<keyword evidence="3 7" id="KW-0378">Hydrolase</keyword>
<dbReference type="KEGG" id="dpe:6595912"/>
<dbReference type="PhylomeDB" id="B4GR29"/>
<dbReference type="GO" id="GO:0006508">
    <property type="term" value="P:proteolysis"/>
    <property type="evidence" value="ECO:0007669"/>
    <property type="project" value="UniProtKB-KW"/>
</dbReference>
<evidence type="ECO:0000256" key="8">
    <source>
        <dbReference type="SAM" id="SignalP"/>
    </source>
</evidence>
<dbReference type="InterPro" id="IPR009003">
    <property type="entry name" value="Peptidase_S1_PA"/>
</dbReference>
<dbReference type="FunFam" id="2.40.10.10:FF:000073">
    <property type="entry name" value="Trypsin alpha"/>
    <property type="match status" value="1"/>
</dbReference>
<evidence type="ECO:0000256" key="5">
    <source>
        <dbReference type="ARBA" id="ARBA00023145"/>
    </source>
</evidence>
<feature type="domain" description="Peptidase S1" evidence="9">
    <location>
        <begin position="30"/>
        <end position="269"/>
    </location>
</feature>
<dbReference type="EMBL" id="CH479188">
    <property type="protein sequence ID" value="EDW40214.1"/>
    <property type="molecule type" value="Genomic_DNA"/>
</dbReference>